<evidence type="ECO:0000313" key="4">
    <source>
        <dbReference type="EMBL" id="NIJ66361.1"/>
    </source>
</evidence>
<keyword evidence="1 4" id="KW-0812">Transmembrane</keyword>
<dbReference type="EMBL" id="JAASQV010000003">
    <property type="protein sequence ID" value="NIJ66361.1"/>
    <property type="molecule type" value="Genomic_DNA"/>
</dbReference>
<evidence type="ECO:0000259" key="3">
    <source>
        <dbReference type="Pfam" id="PF16220"/>
    </source>
</evidence>
<organism evidence="4 5">
    <name type="scientific">Sphingomonas leidyi</name>
    <dbReference type="NCBI Taxonomy" id="68569"/>
    <lineage>
        <taxon>Bacteria</taxon>
        <taxon>Pseudomonadati</taxon>
        <taxon>Pseudomonadota</taxon>
        <taxon>Alphaproteobacteria</taxon>
        <taxon>Sphingomonadales</taxon>
        <taxon>Sphingomonadaceae</taxon>
        <taxon>Sphingomonas</taxon>
    </lineage>
</organism>
<evidence type="ECO:0000256" key="1">
    <source>
        <dbReference type="SAM" id="Phobius"/>
    </source>
</evidence>
<dbReference type="Pfam" id="PF16220">
    <property type="entry name" value="DUF4880"/>
    <property type="match status" value="1"/>
</dbReference>
<reference evidence="4 5" key="1">
    <citation type="submission" date="2020-03" db="EMBL/GenBank/DDBJ databases">
        <title>Genomic Encyclopedia of Type Strains, Phase IV (KMG-IV): sequencing the most valuable type-strain genomes for metagenomic binning, comparative biology and taxonomic classification.</title>
        <authorList>
            <person name="Goeker M."/>
        </authorList>
    </citation>
    <scope>NUCLEOTIDE SEQUENCE [LARGE SCALE GENOMIC DNA]</scope>
    <source>
        <strain evidence="4 5">DSM 4733</strain>
    </source>
</reference>
<dbReference type="InterPro" id="IPR006860">
    <property type="entry name" value="FecR"/>
</dbReference>
<evidence type="ECO:0000313" key="5">
    <source>
        <dbReference type="Proteomes" id="UP000564677"/>
    </source>
</evidence>
<dbReference type="PIRSF" id="PIRSF018266">
    <property type="entry name" value="FecR"/>
    <property type="match status" value="1"/>
</dbReference>
<dbReference type="PANTHER" id="PTHR30273">
    <property type="entry name" value="PERIPLASMIC SIGNAL SENSOR AND SIGMA FACTOR ACTIVATOR FECR-RELATED"/>
    <property type="match status" value="1"/>
</dbReference>
<accession>A0A7X5V2X5</accession>
<dbReference type="InterPro" id="IPR012373">
    <property type="entry name" value="Ferrdict_sens_TM"/>
</dbReference>
<protein>
    <submittedName>
        <fullName evidence="4">Transmembrane sensor</fullName>
    </submittedName>
</protein>
<dbReference type="RefSeq" id="WP_167300710.1">
    <property type="nucleotide sequence ID" value="NZ_JAASQV010000003.1"/>
</dbReference>
<dbReference type="GO" id="GO:0016989">
    <property type="term" value="F:sigma factor antagonist activity"/>
    <property type="evidence" value="ECO:0007669"/>
    <property type="project" value="TreeGrafter"/>
</dbReference>
<comment type="caution">
    <text evidence="4">The sequence shown here is derived from an EMBL/GenBank/DDBJ whole genome shotgun (WGS) entry which is preliminary data.</text>
</comment>
<proteinExistence type="predicted"/>
<dbReference type="Pfam" id="PF04773">
    <property type="entry name" value="FecR"/>
    <property type="match status" value="1"/>
</dbReference>
<name>A0A7X5V2X5_9SPHN</name>
<gene>
    <name evidence="4" type="ORF">FHR20_003334</name>
</gene>
<keyword evidence="1" id="KW-1133">Transmembrane helix</keyword>
<feature type="domain" description="FecR protein" evidence="2">
    <location>
        <begin position="118"/>
        <end position="209"/>
    </location>
</feature>
<feature type="transmembrane region" description="Helical" evidence="1">
    <location>
        <begin position="92"/>
        <end position="113"/>
    </location>
</feature>
<sequence>MSGGDLEAAREQAAAWLMRFHEGPIDLEEELELELWLEAHPANRAALASVERAWRMAGAAAEAPELVAARADALKALSQADRQSPRGWRPELRHALGALAACLLLIVATFHFYPRGETFRTGIGERRMVMLDDGSRLSLDAASAVEVRYDGERRALRLLAGRARFEVAKDPRRPFTVTAGDRMVVATGTAFSVELFRAEMRVVLYQGSVSVLEDGPADQAPRHVVLQGDGRTPADRMLAPSTALIVPTGASAAARLETVDTARSSAWEQGQLVFSDEPLGVAVERVNRYSGASLAIEDPVTAALPVSGTFNAGDTEAFIDGVVTLYGLRKLRRGETVILRAPGR</sequence>
<evidence type="ECO:0000259" key="2">
    <source>
        <dbReference type="Pfam" id="PF04773"/>
    </source>
</evidence>
<keyword evidence="1" id="KW-0472">Membrane</keyword>
<keyword evidence="5" id="KW-1185">Reference proteome</keyword>
<dbReference type="Proteomes" id="UP000564677">
    <property type="component" value="Unassembled WGS sequence"/>
</dbReference>
<feature type="domain" description="FecR N-terminal" evidence="3">
    <location>
        <begin position="11"/>
        <end position="52"/>
    </location>
</feature>
<dbReference type="Gene3D" id="2.60.120.1440">
    <property type="match status" value="1"/>
</dbReference>
<dbReference type="AlphaFoldDB" id="A0A7X5V2X5"/>
<dbReference type="PANTHER" id="PTHR30273:SF2">
    <property type="entry name" value="PROTEIN FECR"/>
    <property type="match status" value="1"/>
</dbReference>
<dbReference type="InterPro" id="IPR032623">
    <property type="entry name" value="FecR_N"/>
</dbReference>